<accession>A0A0R1N283</accession>
<dbReference type="EMBL" id="AZEC01000008">
    <property type="protein sequence ID" value="KRL12452.1"/>
    <property type="molecule type" value="Genomic_DNA"/>
</dbReference>
<gene>
    <name evidence="2" type="ORF">FD09_GL003038</name>
</gene>
<feature type="transmembrane region" description="Helical" evidence="1">
    <location>
        <begin position="24"/>
        <end position="43"/>
    </location>
</feature>
<evidence type="ECO:0000256" key="1">
    <source>
        <dbReference type="SAM" id="Phobius"/>
    </source>
</evidence>
<organism evidence="2 3">
    <name type="scientific">Schleiferilactobacillus perolens DSM 12744</name>
    <dbReference type="NCBI Taxonomy" id="1423792"/>
    <lineage>
        <taxon>Bacteria</taxon>
        <taxon>Bacillati</taxon>
        <taxon>Bacillota</taxon>
        <taxon>Bacilli</taxon>
        <taxon>Lactobacillales</taxon>
        <taxon>Lactobacillaceae</taxon>
        <taxon>Schleiferilactobacillus</taxon>
    </lineage>
</organism>
<evidence type="ECO:0000313" key="2">
    <source>
        <dbReference type="EMBL" id="KRL12452.1"/>
    </source>
</evidence>
<keyword evidence="1" id="KW-0812">Transmembrane</keyword>
<keyword evidence="1" id="KW-0472">Membrane</keyword>
<protein>
    <submittedName>
        <fullName evidence="2">Uncharacterized protein</fullName>
    </submittedName>
</protein>
<comment type="caution">
    <text evidence="2">The sequence shown here is derived from an EMBL/GenBank/DDBJ whole genome shotgun (WGS) entry which is preliminary data.</text>
</comment>
<keyword evidence="1" id="KW-1133">Transmembrane helix</keyword>
<dbReference type="Proteomes" id="UP000051330">
    <property type="component" value="Unassembled WGS sequence"/>
</dbReference>
<dbReference type="PATRIC" id="fig|1423792.3.peg.3122"/>
<keyword evidence="3" id="KW-1185">Reference proteome</keyword>
<name>A0A0R1N283_9LACO</name>
<proteinExistence type="predicted"/>
<reference evidence="2 3" key="1">
    <citation type="journal article" date="2015" name="Genome Announc.">
        <title>Expanding the biotechnology potential of lactobacilli through comparative genomics of 213 strains and associated genera.</title>
        <authorList>
            <person name="Sun Z."/>
            <person name="Harris H.M."/>
            <person name="McCann A."/>
            <person name="Guo C."/>
            <person name="Argimon S."/>
            <person name="Zhang W."/>
            <person name="Yang X."/>
            <person name="Jeffery I.B."/>
            <person name="Cooney J.C."/>
            <person name="Kagawa T.F."/>
            <person name="Liu W."/>
            <person name="Song Y."/>
            <person name="Salvetti E."/>
            <person name="Wrobel A."/>
            <person name="Rasinkangas P."/>
            <person name="Parkhill J."/>
            <person name="Rea M.C."/>
            <person name="O'Sullivan O."/>
            <person name="Ritari J."/>
            <person name="Douillard F.P."/>
            <person name="Paul Ross R."/>
            <person name="Yang R."/>
            <person name="Briner A.E."/>
            <person name="Felis G.E."/>
            <person name="de Vos W.M."/>
            <person name="Barrangou R."/>
            <person name="Klaenhammer T.R."/>
            <person name="Caufield P.W."/>
            <person name="Cui Y."/>
            <person name="Zhang H."/>
            <person name="O'Toole P.W."/>
        </authorList>
    </citation>
    <scope>NUCLEOTIDE SEQUENCE [LARGE SCALE GENOMIC DNA]</scope>
    <source>
        <strain evidence="2 3">DSM 12744</strain>
    </source>
</reference>
<evidence type="ECO:0000313" key="3">
    <source>
        <dbReference type="Proteomes" id="UP000051330"/>
    </source>
</evidence>
<sequence length="81" mass="9659">MHIEKEWRRNKRLPMTPPRNIKELRDDITFCLALGGWLIISRIDFANPTESHQVFSNMIIAVIIVTVIIVKWWNFKKRANQ</sequence>
<dbReference type="STRING" id="1423792.FD09_GL003038"/>
<feature type="transmembrane region" description="Helical" evidence="1">
    <location>
        <begin position="55"/>
        <end position="73"/>
    </location>
</feature>
<dbReference type="RefSeq" id="WP_157053759.1">
    <property type="nucleotide sequence ID" value="NZ_AZEC01000008.1"/>
</dbReference>
<dbReference type="AlphaFoldDB" id="A0A0R1N283"/>